<dbReference type="Proteomes" id="UP000182152">
    <property type="component" value="Unassembled WGS sequence"/>
</dbReference>
<dbReference type="Gene3D" id="1.10.443.10">
    <property type="entry name" value="Intergrase catalytic core"/>
    <property type="match status" value="1"/>
</dbReference>
<dbReference type="GO" id="GO:0006310">
    <property type="term" value="P:DNA recombination"/>
    <property type="evidence" value="ECO:0007669"/>
    <property type="project" value="InterPro"/>
</dbReference>
<protein>
    <recommendedName>
        <fullName evidence="3">Integrase</fullName>
    </recommendedName>
</protein>
<dbReference type="InterPro" id="IPR013762">
    <property type="entry name" value="Integrase-like_cat_sf"/>
</dbReference>
<dbReference type="GO" id="GO:0015074">
    <property type="term" value="P:DNA integration"/>
    <property type="evidence" value="ECO:0007669"/>
    <property type="project" value="InterPro"/>
</dbReference>
<organism evidence="1 2">
    <name type="scientific">Enterococcus ratti</name>
    <dbReference type="NCBI Taxonomy" id="150033"/>
    <lineage>
        <taxon>Bacteria</taxon>
        <taxon>Bacillati</taxon>
        <taxon>Bacillota</taxon>
        <taxon>Bacilli</taxon>
        <taxon>Lactobacillales</taxon>
        <taxon>Enterococcaceae</taxon>
        <taxon>Enterococcus</taxon>
    </lineage>
</organism>
<proteinExistence type="predicted"/>
<evidence type="ECO:0008006" key="3">
    <source>
        <dbReference type="Google" id="ProtNLM"/>
    </source>
</evidence>
<evidence type="ECO:0000313" key="1">
    <source>
        <dbReference type="EMBL" id="OJG80731.1"/>
    </source>
</evidence>
<dbReference type="EMBL" id="JXLB01000013">
    <property type="protein sequence ID" value="OJG80731.1"/>
    <property type="molecule type" value="Genomic_DNA"/>
</dbReference>
<keyword evidence="2" id="KW-1185">Reference proteome</keyword>
<reference evidence="1 2" key="1">
    <citation type="submission" date="2014-12" db="EMBL/GenBank/DDBJ databases">
        <title>Draft genome sequences of 29 type strains of Enterococci.</title>
        <authorList>
            <person name="Zhong Z."/>
            <person name="Sun Z."/>
            <person name="Liu W."/>
            <person name="Zhang W."/>
            <person name="Zhang H."/>
        </authorList>
    </citation>
    <scope>NUCLEOTIDE SEQUENCE [LARGE SCALE GENOMIC DNA]</scope>
    <source>
        <strain evidence="1 2">DSM 15687</strain>
    </source>
</reference>
<evidence type="ECO:0000313" key="2">
    <source>
        <dbReference type="Proteomes" id="UP000182152"/>
    </source>
</evidence>
<accession>A0A1L8WI92</accession>
<comment type="caution">
    <text evidence="1">The sequence shown here is derived from an EMBL/GenBank/DDBJ whole genome shotgun (WGS) entry which is preliminary data.</text>
</comment>
<sequence length="62" mass="7265">MGHSNIQTTLNIYNHVTKKAKQNFEKQFANFATFKKLIQKLIHSMNKKRNPLAHKGFPILKK</sequence>
<dbReference type="AlphaFoldDB" id="A0A1L8WI92"/>
<dbReference type="GO" id="GO:0003677">
    <property type="term" value="F:DNA binding"/>
    <property type="evidence" value="ECO:0007669"/>
    <property type="project" value="InterPro"/>
</dbReference>
<gene>
    <name evidence="1" type="ORF">RV14_GL000473</name>
</gene>
<name>A0A1L8WI92_9ENTE</name>